<dbReference type="AlphaFoldDB" id="A0A9Q1E4G2"/>
<proteinExistence type="predicted"/>
<evidence type="ECO:0000256" key="1">
    <source>
        <dbReference type="SAM" id="MobiDB-lite"/>
    </source>
</evidence>
<protein>
    <submittedName>
        <fullName evidence="2">Uncharacterized protein</fullName>
    </submittedName>
</protein>
<keyword evidence="3" id="KW-1185">Reference proteome</keyword>
<comment type="caution">
    <text evidence="2">The sequence shown here is derived from an EMBL/GenBank/DDBJ whole genome shotgun (WGS) entry which is preliminary data.</text>
</comment>
<reference evidence="2" key="1">
    <citation type="journal article" date="2023" name="Science">
        <title>Genome structures resolve the early diversification of teleost fishes.</title>
        <authorList>
            <person name="Parey E."/>
            <person name="Louis A."/>
            <person name="Montfort J."/>
            <person name="Bouchez O."/>
            <person name="Roques C."/>
            <person name="Iampietro C."/>
            <person name="Lluch J."/>
            <person name="Castinel A."/>
            <person name="Donnadieu C."/>
            <person name="Desvignes T."/>
            <person name="Floi Bucao C."/>
            <person name="Jouanno E."/>
            <person name="Wen M."/>
            <person name="Mejri S."/>
            <person name="Dirks R."/>
            <person name="Jansen H."/>
            <person name="Henkel C."/>
            <person name="Chen W.J."/>
            <person name="Zahm M."/>
            <person name="Cabau C."/>
            <person name="Klopp C."/>
            <person name="Thompson A.W."/>
            <person name="Robinson-Rechavi M."/>
            <person name="Braasch I."/>
            <person name="Lecointre G."/>
            <person name="Bobe J."/>
            <person name="Postlethwait J.H."/>
            <person name="Berthelot C."/>
            <person name="Roest Crollius H."/>
            <person name="Guiguen Y."/>
        </authorList>
    </citation>
    <scope>NUCLEOTIDE SEQUENCE</scope>
    <source>
        <strain evidence="2">WJC10195</strain>
    </source>
</reference>
<sequence length="94" mass="10193">MATIVINLHFLRGKNVRGRKDGKRCPLTESETEKTGSAAEHRQAGDTPLVRPPYRPESPAVLLGPARDNGNDRAITKEPGFCPFVKVAPATSVK</sequence>
<feature type="compositionally biased region" description="Basic and acidic residues" evidence="1">
    <location>
        <begin position="23"/>
        <end position="44"/>
    </location>
</feature>
<gene>
    <name evidence="2" type="ORF">SKAU_G00429340</name>
</gene>
<evidence type="ECO:0000313" key="3">
    <source>
        <dbReference type="Proteomes" id="UP001152622"/>
    </source>
</evidence>
<dbReference type="Proteomes" id="UP001152622">
    <property type="component" value="Unassembled WGS sequence"/>
</dbReference>
<evidence type="ECO:0000313" key="2">
    <source>
        <dbReference type="EMBL" id="KAJ8332074.1"/>
    </source>
</evidence>
<dbReference type="EMBL" id="JAINUF010000046">
    <property type="protein sequence ID" value="KAJ8332074.1"/>
    <property type="molecule type" value="Genomic_DNA"/>
</dbReference>
<organism evidence="2 3">
    <name type="scientific">Synaphobranchus kaupii</name>
    <name type="common">Kaup's arrowtooth eel</name>
    <dbReference type="NCBI Taxonomy" id="118154"/>
    <lineage>
        <taxon>Eukaryota</taxon>
        <taxon>Metazoa</taxon>
        <taxon>Chordata</taxon>
        <taxon>Craniata</taxon>
        <taxon>Vertebrata</taxon>
        <taxon>Euteleostomi</taxon>
        <taxon>Actinopterygii</taxon>
        <taxon>Neopterygii</taxon>
        <taxon>Teleostei</taxon>
        <taxon>Anguilliformes</taxon>
        <taxon>Synaphobranchidae</taxon>
        <taxon>Synaphobranchus</taxon>
    </lineage>
</organism>
<feature type="region of interest" description="Disordered" evidence="1">
    <location>
        <begin position="17"/>
        <end position="77"/>
    </location>
</feature>
<accession>A0A9Q1E4G2</accession>
<name>A0A9Q1E4G2_SYNKA</name>